<evidence type="ECO:0000313" key="2">
    <source>
        <dbReference type="EMBL" id="UUX92405.1"/>
    </source>
</evidence>
<evidence type="ECO:0000313" key="3">
    <source>
        <dbReference type="Proteomes" id="UP001060368"/>
    </source>
</evidence>
<protein>
    <submittedName>
        <fullName evidence="2">Glutaredoxin family protein</fullName>
    </submittedName>
</protein>
<accession>A0A9E7PLK0</accession>
<proteinExistence type="predicted"/>
<dbReference type="PROSITE" id="PS51354">
    <property type="entry name" value="GLUTAREDOXIN_2"/>
    <property type="match status" value="1"/>
</dbReference>
<dbReference type="Proteomes" id="UP001060368">
    <property type="component" value="Chromosome"/>
</dbReference>
<dbReference type="SUPFAM" id="SSF52833">
    <property type="entry name" value="Thioredoxin-like"/>
    <property type="match status" value="1"/>
</dbReference>
<dbReference type="KEGG" id="mend:L6E24_13870"/>
<dbReference type="InterPro" id="IPR036249">
    <property type="entry name" value="Thioredoxin-like_sf"/>
</dbReference>
<dbReference type="GeneID" id="74308812"/>
<organism evidence="2 3">
    <name type="scientific">Methanoplanus endosymbiosus</name>
    <dbReference type="NCBI Taxonomy" id="33865"/>
    <lineage>
        <taxon>Archaea</taxon>
        <taxon>Methanobacteriati</taxon>
        <taxon>Methanobacteriota</taxon>
        <taxon>Stenosarchaea group</taxon>
        <taxon>Methanomicrobia</taxon>
        <taxon>Methanomicrobiales</taxon>
        <taxon>Methanomicrobiaceae</taxon>
        <taxon>Methanoplanus</taxon>
    </lineage>
</organism>
<dbReference type="AlphaFoldDB" id="A0A9E7PLK0"/>
<sequence>MGENLNIVVYTLEVCPNCELLKTFIKANGFEYSELDLSDPANMTELRLNNVFVREAPVLQVEDTFLTSSEIFKEGSVNVDVVLPLIKGD</sequence>
<gene>
    <name evidence="2" type="ORF">L6E24_13870</name>
</gene>
<reference evidence="2" key="1">
    <citation type="submission" date="2022-04" db="EMBL/GenBank/DDBJ databases">
        <title>Complete genome of Methanoplanus endosymbiosus DSM 3599.</title>
        <authorList>
            <person name="Chen S.-C."/>
            <person name="You Y.-T."/>
            <person name="Zhou Y.-Z."/>
            <person name="Lai M.-C."/>
        </authorList>
    </citation>
    <scope>NUCLEOTIDE SEQUENCE</scope>
    <source>
        <strain evidence="2">DSM 3599</strain>
    </source>
</reference>
<dbReference type="Gene3D" id="3.40.30.10">
    <property type="entry name" value="Glutaredoxin"/>
    <property type="match status" value="1"/>
</dbReference>
<keyword evidence="3" id="KW-1185">Reference proteome</keyword>
<dbReference type="InterPro" id="IPR002109">
    <property type="entry name" value="Glutaredoxin"/>
</dbReference>
<name>A0A9E7PLK0_9EURY</name>
<evidence type="ECO:0000259" key="1">
    <source>
        <dbReference type="Pfam" id="PF00462"/>
    </source>
</evidence>
<feature type="domain" description="Glutaredoxin" evidence="1">
    <location>
        <begin position="7"/>
        <end position="64"/>
    </location>
</feature>
<dbReference type="EMBL" id="CP096115">
    <property type="protein sequence ID" value="UUX92405.1"/>
    <property type="molecule type" value="Genomic_DNA"/>
</dbReference>
<dbReference type="RefSeq" id="WP_257742554.1">
    <property type="nucleotide sequence ID" value="NZ_CP096115.1"/>
</dbReference>
<dbReference type="Pfam" id="PF00462">
    <property type="entry name" value="Glutaredoxin"/>
    <property type="match status" value="1"/>
</dbReference>